<dbReference type="RefSeq" id="WP_272174818.1">
    <property type="nucleotide sequence ID" value="NZ_JAQOSK010000003.1"/>
</dbReference>
<accession>A0ABT5FQ29</accession>
<gene>
    <name evidence="3" type="ORF">PO587_09230</name>
</gene>
<dbReference type="Proteomes" id="UP001221328">
    <property type="component" value="Unassembled WGS sequence"/>
</dbReference>
<evidence type="ECO:0000313" key="3">
    <source>
        <dbReference type="EMBL" id="MDC2954642.1"/>
    </source>
</evidence>
<feature type="region of interest" description="Disordered" evidence="1">
    <location>
        <begin position="127"/>
        <end position="146"/>
    </location>
</feature>
<protein>
    <recommendedName>
        <fullName evidence="5">Zinc-finger domain-containing protein</fullName>
    </recommendedName>
</protein>
<keyword evidence="2" id="KW-0812">Transmembrane</keyword>
<evidence type="ECO:0008006" key="5">
    <source>
        <dbReference type="Google" id="ProtNLM"/>
    </source>
</evidence>
<organism evidence="3 4">
    <name type="scientific">Streptomyces gilvifuscus</name>
    <dbReference type="NCBI Taxonomy" id="1550617"/>
    <lineage>
        <taxon>Bacteria</taxon>
        <taxon>Bacillati</taxon>
        <taxon>Actinomycetota</taxon>
        <taxon>Actinomycetes</taxon>
        <taxon>Kitasatosporales</taxon>
        <taxon>Streptomycetaceae</taxon>
        <taxon>Streptomyces</taxon>
    </lineage>
</organism>
<evidence type="ECO:0000256" key="2">
    <source>
        <dbReference type="SAM" id="Phobius"/>
    </source>
</evidence>
<comment type="caution">
    <text evidence="3">The sequence shown here is derived from an EMBL/GenBank/DDBJ whole genome shotgun (WGS) entry which is preliminary data.</text>
</comment>
<dbReference type="EMBL" id="JAQOSK010000003">
    <property type="protein sequence ID" value="MDC2954642.1"/>
    <property type="molecule type" value="Genomic_DNA"/>
</dbReference>
<sequence length="146" mass="14908">MPGPYRIGHVPPELLVTLALDGSRLPRSADVVAAEGHVAECLRCADALAGLVRVVAAGRSPGPGDGLTRRPHAAVRRTVAERMRGAAGTAPGSGGRASAALPGPVVLLVASVGAVVLVRRWRGFSRRRTASAGRPATEVEVNRGTG</sequence>
<feature type="transmembrane region" description="Helical" evidence="2">
    <location>
        <begin position="99"/>
        <end position="118"/>
    </location>
</feature>
<proteinExistence type="predicted"/>
<evidence type="ECO:0000313" key="4">
    <source>
        <dbReference type="Proteomes" id="UP001221328"/>
    </source>
</evidence>
<keyword evidence="2" id="KW-0472">Membrane</keyword>
<keyword evidence="4" id="KW-1185">Reference proteome</keyword>
<evidence type="ECO:0000256" key="1">
    <source>
        <dbReference type="SAM" id="MobiDB-lite"/>
    </source>
</evidence>
<name>A0ABT5FQ29_9ACTN</name>
<keyword evidence="2" id="KW-1133">Transmembrane helix</keyword>
<reference evidence="3 4" key="1">
    <citation type="journal article" date="2015" name="Int. J. Syst. Evol. Microbiol.">
        <title>Streptomyces gilvifuscus sp. nov., an actinomycete that produces antibacterial compounds isolated from soil.</title>
        <authorList>
            <person name="Nguyen T.M."/>
            <person name="Kim J."/>
        </authorList>
    </citation>
    <scope>NUCLEOTIDE SEQUENCE [LARGE SCALE GENOMIC DNA]</scope>
    <source>
        <strain evidence="3 4">T113</strain>
    </source>
</reference>